<dbReference type="EMBL" id="JBHUHD010000001">
    <property type="protein sequence ID" value="MFD2139562.1"/>
    <property type="molecule type" value="Genomic_DNA"/>
</dbReference>
<dbReference type="Gene3D" id="3.40.190.10">
    <property type="entry name" value="Periplasmic binding protein-like II"/>
    <property type="match status" value="1"/>
</dbReference>
<dbReference type="PROSITE" id="PS51318">
    <property type="entry name" value="TAT"/>
    <property type="match status" value="1"/>
</dbReference>
<protein>
    <submittedName>
        <fullName evidence="3">Bug family tripartite tricarboxylate transporter substrate binding protein</fullName>
    </submittedName>
</protein>
<dbReference type="RefSeq" id="WP_213352079.1">
    <property type="nucleotide sequence ID" value="NZ_JAHBGB010000019.1"/>
</dbReference>
<keyword evidence="2" id="KW-0732">Signal</keyword>
<dbReference type="InterPro" id="IPR006311">
    <property type="entry name" value="TAT_signal"/>
</dbReference>
<evidence type="ECO:0000313" key="4">
    <source>
        <dbReference type="Proteomes" id="UP001597299"/>
    </source>
</evidence>
<proteinExistence type="inferred from homology"/>
<evidence type="ECO:0000256" key="1">
    <source>
        <dbReference type="ARBA" id="ARBA00006987"/>
    </source>
</evidence>
<dbReference type="PANTHER" id="PTHR42928">
    <property type="entry name" value="TRICARBOXYLATE-BINDING PROTEIN"/>
    <property type="match status" value="1"/>
</dbReference>
<dbReference type="Proteomes" id="UP001597299">
    <property type="component" value="Unassembled WGS sequence"/>
</dbReference>
<accession>A0ABW4YTW4</accession>
<feature type="chain" id="PRO_5047541718" evidence="2">
    <location>
        <begin position="30"/>
        <end position="325"/>
    </location>
</feature>
<feature type="signal peptide" evidence="2">
    <location>
        <begin position="1"/>
        <end position="29"/>
    </location>
</feature>
<organism evidence="3 4">
    <name type="scientific">Ancylobacter oerskovii</name>
    <dbReference type="NCBI Taxonomy" id="459519"/>
    <lineage>
        <taxon>Bacteria</taxon>
        <taxon>Pseudomonadati</taxon>
        <taxon>Pseudomonadota</taxon>
        <taxon>Alphaproteobacteria</taxon>
        <taxon>Hyphomicrobiales</taxon>
        <taxon>Xanthobacteraceae</taxon>
        <taxon>Ancylobacter</taxon>
    </lineage>
</organism>
<dbReference type="Gene3D" id="3.40.190.150">
    <property type="entry name" value="Bordetella uptake gene, domain 1"/>
    <property type="match status" value="1"/>
</dbReference>
<dbReference type="PIRSF" id="PIRSF017082">
    <property type="entry name" value="YflP"/>
    <property type="match status" value="1"/>
</dbReference>
<dbReference type="CDD" id="cd07012">
    <property type="entry name" value="PBP2_Bug_TTT"/>
    <property type="match status" value="1"/>
</dbReference>
<sequence length="325" mass="33725">MTLINRRQFSVLAAGAVATLTAGASPLLANEVKGLEFLAPSAPGSGYDQLARTMQAVLQEKHLASGVQVQNVAGGGGTVGLSQFITSRKRAPSILVFGFALMGGIITTKSAVTLDQVVPLARLMGEANVIVVPATSDIKTLADLVAKLKANPQAVSWAGGSIGGIDHVMVGLIAKAVGVDPTKVNYVVHAGGGEVLASTLGGHATVGISGFEEFRSQIEAGKLRALAISSGERMPGVDVPTLKEGGVDLAIMNWRGLAVHASTPEEERKALAGMIAAMVKTEEWKAALKKRGWLDTYLPPAEFAAFLKQEQVRVATALKDVGLSQ</sequence>
<keyword evidence="4" id="KW-1185">Reference proteome</keyword>
<dbReference type="Pfam" id="PF03401">
    <property type="entry name" value="TctC"/>
    <property type="match status" value="1"/>
</dbReference>
<dbReference type="InterPro" id="IPR005064">
    <property type="entry name" value="BUG"/>
</dbReference>
<comment type="caution">
    <text evidence="3">The sequence shown here is derived from an EMBL/GenBank/DDBJ whole genome shotgun (WGS) entry which is preliminary data.</text>
</comment>
<comment type="similarity">
    <text evidence="1">Belongs to the UPF0065 (bug) family.</text>
</comment>
<evidence type="ECO:0000313" key="3">
    <source>
        <dbReference type="EMBL" id="MFD2139562.1"/>
    </source>
</evidence>
<dbReference type="PANTHER" id="PTHR42928:SF3">
    <property type="entry name" value="UPF0065 PROTEIN YFLP"/>
    <property type="match status" value="1"/>
</dbReference>
<name>A0ABW4YTW4_9HYPH</name>
<dbReference type="SUPFAM" id="SSF53850">
    <property type="entry name" value="Periplasmic binding protein-like II"/>
    <property type="match status" value="1"/>
</dbReference>
<gene>
    <name evidence="3" type="ORF">ACFSNC_04050</name>
</gene>
<reference evidence="4" key="1">
    <citation type="journal article" date="2019" name="Int. J. Syst. Evol. Microbiol.">
        <title>The Global Catalogue of Microorganisms (GCM) 10K type strain sequencing project: providing services to taxonomists for standard genome sequencing and annotation.</title>
        <authorList>
            <consortium name="The Broad Institute Genomics Platform"/>
            <consortium name="The Broad Institute Genome Sequencing Center for Infectious Disease"/>
            <person name="Wu L."/>
            <person name="Ma J."/>
        </authorList>
    </citation>
    <scope>NUCLEOTIDE SEQUENCE [LARGE SCALE GENOMIC DNA]</scope>
    <source>
        <strain evidence="4">CCM 7435</strain>
    </source>
</reference>
<evidence type="ECO:0000256" key="2">
    <source>
        <dbReference type="SAM" id="SignalP"/>
    </source>
</evidence>
<dbReference type="InterPro" id="IPR042100">
    <property type="entry name" value="Bug_dom1"/>
</dbReference>